<gene>
    <name evidence="1" type="ORF">EDD29_7486</name>
</gene>
<evidence type="ECO:0000313" key="2">
    <source>
        <dbReference type="Proteomes" id="UP000272400"/>
    </source>
</evidence>
<dbReference type="RefSeq" id="WP_123668817.1">
    <property type="nucleotide sequence ID" value="NZ_RJKE01000001.1"/>
</dbReference>
<dbReference type="EMBL" id="RJKE01000001">
    <property type="protein sequence ID" value="ROO89778.1"/>
    <property type="molecule type" value="Genomic_DNA"/>
</dbReference>
<reference evidence="1 2" key="1">
    <citation type="submission" date="2018-11" db="EMBL/GenBank/DDBJ databases">
        <title>Sequencing the genomes of 1000 actinobacteria strains.</title>
        <authorList>
            <person name="Klenk H.-P."/>
        </authorList>
    </citation>
    <scope>NUCLEOTIDE SEQUENCE [LARGE SCALE GENOMIC DNA]</scope>
    <source>
        <strain evidence="1 2">DSM 44254</strain>
    </source>
</reference>
<proteinExistence type="predicted"/>
<sequence length="107" mass="12281">MDFELGRGVDANDPVQMHATLAKAVRRREADEAARVAEQRATSGREPFSMAELRAHYPVDLDLRGRPLEERDVRSYERRYYLWAPPEVRTMEAFAAYLSLLRDNGVG</sequence>
<protein>
    <submittedName>
        <fullName evidence="1">Uncharacterized protein</fullName>
    </submittedName>
</protein>
<dbReference type="Proteomes" id="UP000272400">
    <property type="component" value="Unassembled WGS sequence"/>
</dbReference>
<evidence type="ECO:0000313" key="1">
    <source>
        <dbReference type="EMBL" id="ROO89778.1"/>
    </source>
</evidence>
<accession>A0A3N1D9L1</accession>
<dbReference type="AlphaFoldDB" id="A0A3N1D9L1"/>
<comment type="caution">
    <text evidence="1">The sequence shown here is derived from an EMBL/GenBank/DDBJ whole genome shotgun (WGS) entry which is preliminary data.</text>
</comment>
<organism evidence="1 2">
    <name type="scientific">Actinocorallia herbida</name>
    <dbReference type="NCBI Taxonomy" id="58109"/>
    <lineage>
        <taxon>Bacteria</taxon>
        <taxon>Bacillati</taxon>
        <taxon>Actinomycetota</taxon>
        <taxon>Actinomycetes</taxon>
        <taxon>Streptosporangiales</taxon>
        <taxon>Thermomonosporaceae</taxon>
        <taxon>Actinocorallia</taxon>
    </lineage>
</organism>
<dbReference type="OrthoDB" id="5523227at2"/>
<keyword evidence="2" id="KW-1185">Reference proteome</keyword>
<name>A0A3N1D9L1_9ACTN</name>